<name>A0AAD7I1Q0_9AGAR</name>
<proteinExistence type="predicted"/>
<organism evidence="1 2">
    <name type="scientific">Mycena maculata</name>
    <dbReference type="NCBI Taxonomy" id="230809"/>
    <lineage>
        <taxon>Eukaryota</taxon>
        <taxon>Fungi</taxon>
        <taxon>Dikarya</taxon>
        <taxon>Basidiomycota</taxon>
        <taxon>Agaricomycotina</taxon>
        <taxon>Agaricomycetes</taxon>
        <taxon>Agaricomycetidae</taxon>
        <taxon>Agaricales</taxon>
        <taxon>Marasmiineae</taxon>
        <taxon>Mycenaceae</taxon>
        <taxon>Mycena</taxon>
    </lineage>
</organism>
<gene>
    <name evidence="1" type="ORF">DFH07DRAFT_846758</name>
</gene>
<dbReference type="EMBL" id="JARJLG010000179">
    <property type="protein sequence ID" value="KAJ7731913.1"/>
    <property type="molecule type" value="Genomic_DNA"/>
</dbReference>
<keyword evidence="2" id="KW-1185">Reference proteome</keyword>
<evidence type="ECO:0000313" key="1">
    <source>
        <dbReference type="EMBL" id="KAJ7731913.1"/>
    </source>
</evidence>
<evidence type="ECO:0008006" key="3">
    <source>
        <dbReference type="Google" id="ProtNLM"/>
    </source>
</evidence>
<dbReference type="AlphaFoldDB" id="A0AAD7I1Q0"/>
<comment type="caution">
    <text evidence="1">The sequence shown here is derived from an EMBL/GenBank/DDBJ whole genome shotgun (WGS) entry which is preliminary data.</text>
</comment>
<sequence>MWSARSLERHSLSQTACPRLNCLEWIWCRLELLKITAHSVSESHLEGCGYGLRPLRCVFFGRPFLQNHLLLPIGDTTTRYHRLFKTSPKIKIKCITESQDATCRRCQDHGLLCRYIPTEKKRTLQKHEAIRAFGVRGAWSPSIPYEEQTDHGQAARHVCRHRSQSSGVQFRGQWVSLKVPALATQSHLPFANPQQSYPYNSKMGTPKCCGGVSLKFELVQFLQWERDQSVATLRLSAGTILLLRWIPIGNNYVRVGRGLNDSEFAPEGGVSPDV</sequence>
<dbReference type="Proteomes" id="UP001215280">
    <property type="component" value="Unassembled WGS sequence"/>
</dbReference>
<accession>A0AAD7I1Q0</accession>
<evidence type="ECO:0000313" key="2">
    <source>
        <dbReference type="Proteomes" id="UP001215280"/>
    </source>
</evidence>
<reference evidence="1" key="1">
    <citation type="submission" date="2023-03" db="EMBL/GenBank/DDBJ databases">
        <title>Massive genome expansion in bonnet fungi (Mycena s.s.) driven by repeated elements and novel gene families across ecological guilds.</title>
        <authorList>
            <consortium name="Lawrence Berkeley National Laboratory"/>
            <person name="Harder C.B."/>
            <person name="Miyauchi S."/>
            <person name="Viragh M."/>
            <person name="Kuo A."/>
            <person name="Thoen E."/>
            <person name="Andreopoulos B."/>
            <person name="Lu D."/>
            <person name="Skrede I."/>
            <person name="Drula E."/>
            <person name="Henrissat B."/>
            <person name="Morin E."/>
            <person name="Kohler A."/>
            <person name="Barry K."/>
            <person name="LaButti K."/>
            <person name="Morin E."/>
            <person name="Salamov A."/>
            <person name="Lipzen A."/>
            <person name="Mereny Z."/>
            <person name="Hegedus B."/>
            <person name="Baldrian P."/>
            <person name="Stursova M."/>
            <person name="Weitz H."/>
            <person name="Taylor A."/>
            <person name="Grigoriev I.V."/>
            <person name="Nagy L.G."/>
            <person name="Martin F."/>
            <person name="Kauserud H."/>
        </authorList>
    </citation>
    <scope>NUCLEOTIDE SEQUENCE</scope>
    <source>
        <strain evidence="1">CBHHK188m</strain>
    </source>
</reference>
<protein>
    <recommendedName>
        <fullName evidence="3">Zn(2)-C6 fungal-type domain-containing protein</fullName>
    </recommendedName>
</protein>